<evidence type="ECO:0000313" key="6">
    <source>
        <dbReference type="Proteomes" id="UP000604046"/>
    </source>
</evidence>
<evidence type="ECO:0000256" key="2">
    <source>
        <dbReference type="ARBA" id="ARBA00023043"/>
    </source>
</evidence>
<evidence type="ECO:0000256" key="1">
    <source>
        <dbReference type="ARBA" id="ARBA00022737"/>
    </source>
</evidence>
<dbReference type="InterPro" id="IPR002110">
    <property type="entry name" value="Ankyrin_rpt"/>
</dbReference>
<evidence type="ECO:0000256" key="3">
    <source>
        <dbReference type="PROSITE-ProRule" id="PRU00023"/>
    </source>
</evidence>
<feature type="repeat" description="ANK" evidence="3">
    <location>
        <begin position="516"/>
        <end position="548"/>
    </location>
</feature>
<gene>
    <name evidence="5" type="primary">Ank1</name>
    <name evidence="5" type="ORF">SNAT2548_LOCUS17049</name>
</gene>
<dbReference type="Pfam" id="PF00023">
    <property type="entry name" value="Ank"/>
    <property type="match status" value="2"/>
</dbReference>
<protein>
    <submittedName>
        <fullName evidence="5">Ank1 protein</fullName>
    </submittedName>
</protein>
<dbReference type="Pfam" id="PF12796">
    <property type="entry name" value="Ank_2"/>
    <property type="match status" value="2"/>
</dbReference>
<feature type="repeat" description="ANK" evidence="3">
    <location>
        <begin position="650"/>
        <end position="682"/>
    </location>
</feature>
<keyword evidence="6" id="KW-1185">Reference proteome</keyword>
<dbReference type="SMART" id="SM00248">
    <property type="entry name" value="ANK"/>
    <property type="match status" value="7"/>
</dbReference>
<reference evidence="5" key="1">
    <citation type="submission" date="2021-02" db="EMBL/GenBank/DDBJ databases">
        <authorList>
            <person name="Dougan E. K."/>
            <person name="Rhodes N."/>
            <person name="Thang M."/>
            <person name="Chan C."/>
        </authorList>
    </citation>
    <scope>NUCLEOTIDE SEQUENCE</scope>
</reference>
<dbReference type="PROSITE" id="PS50297">
    <property type="entry name" value="ANK_REP_REGION"/>
    <property type="match status" value="6"/>
</dbReference>
<comment type="caution">
    <text evidence="5">The sequence shown here is derived from an EMBL/GenBank/DDBJ whole genome shotgun (WGS) entry which is preliminary data.</text>
</comment>
<dbReference type="PANTHER" id="PTHR24171">
    <property type="entry name" value="ANKYRIN REPEAT DOMAIN-CONTAINING PROTEIN 39-RELATED"/>
    <property type="match status" value="1"/>
</dbReference>
<dbReference type="Gene3D" id="1.25.40.20">
    <property type="entry name" value="Ankyrin repeat-containing domain"/>
    <property type="match status" value="2"/>
</dbReference>
<name>A0A812P255_9DINO</name>
<dbReference type="EMBL" id="CAJNDS010002099">
    <property type="protein sequence ID" value="CAE7325669.1"/>
    <property type="molecule type" value="Genomic_DNA"/>
</dbReference>
<feature type="repeat" description="ANK" evidence="3">
    <location>
        <begin position="549"/>
        <end position="581"/>
    </location>
</feature>
<accession>A0A812P255</accession>
<feature type="signal peptide" evidence="4">
    <location>
        <begin position="1"/>
        <end position="21"/>
    </location>
</feature>
<dbReference type="SUPFAM" id="SSF48403">
    <property type="entry name" value="Ankyrin repeat"/>
    <property type="match status" value="1"/>
</dbReference>
<sequence length="722" mass="79981">MFCFFRLPHALALTLILPAHGIRVEQEARPSTPSWSNTSSEELQLMLLEQLGALKASETRGSRDAESLKALITRVRVAWAEGDASGCFQQLGSMMANLTAACQERNPTEHFVFQFYRPSLPKKTCEESVDDIFVHGRALVEAMQTSKEDLASLTLDASKASTVQALYFLRAWLTPLARTQSSALLWAGFWDADPRNRTTIEKLHEFATATDHATVHPDSWLGQVIDSNDELKDCYKEETRQLLANMWAMASMSFVLSMMENGQGTVVALVNKGMEGERALHKAVLYEHEIPTLGVAAYGLGYWSPQVLVIDLQGTCSKTSPALQLQLASRLGAWATSKQKKHWRLQDFVRRSHLHWRCLDCSETCSLDAALAKQVKQLVEEKQLKDRKGRELLRAVMNKSLNEAELEREEKLHLEMKMVWMLHRNLAKRERYADEQKAEDYFNSLNTHATFLHPHLWSPRSRPLVTPQDLLEENADVNTADRAGGTVLRAAAEAGHAEVAALLLQHHADPNLPDEGGDLPLHRAADHGASAVVALLLEHRAEVNPCNEREEMPLHYAARHGRRQVAALLLEHKAEVDPRDLHGETPLHDAVACTSGHGEVAALLLEYKAAVDCPGRGGATPLHRAAERGHVEVAALLIDHKAGVNVRDQSGDMPLHEASFRGRVEVVALLLDERAEVSPSNDPLIGQTPLCLAAERGHTEVVALLKQHGATLPPWCQPVDGG</sequence>
<evidence type="ECO:0000313" key="5">
    <source>
        <dbReference type="EMBL" id="CAE7325669.1"/>
    </source>
</evidence>
<dbReference type="PRINTS" id="PR01415">
    <property type="entry name" value="ANKYRIN"/>
</dbReference>
<keyword evidence="4" id="KW-0732">Signal</keyword>
<feature type="chain" id="PRO_5032388542" evidence="4">
    <location>
        <begin position="22"/>
        <end position="722"/>
    </location>
</feature>
<keyword evidence="1" id="KW-0677">Repeat</keyword>
<dbReference type="PANTHER" id="PTHR24171:SF10">
    <property type="entry name" value="ANKYRIN REPEAT DOMAIN-CONTAINING PROTEIN 29-LIKE"/>
    <property type="match status" value="1"/>
</dbReference>
<feature type="repeat" description="ANK" evidence="3">
    <location>
        <begin position="483"/>
        <end position="515"/>
    </location>
</feature>
<keyword evidence="2 3" id="KW-0040">ANK repeat</keyword>
<feature type="repeat" description="ANK" evidence="3">
    <location>
        <begin position="685"/>
        <end position="712"/>
    </location>
</feature>
<evidence type="ECO:0000256" key="4">
    <source>
        <dbReference type="SAM" id="SignalP"/>
    </source>
</evidence>
<dbReference type="InterPro" id="IPR036770">
    <property type="entry name" value="Ankyrin_rpt-contain_sf"/>
</dbReference>
<dbReference type="AlphaFoldDB" id="A0A812P255"/>
<dbReference type="Proteomes" id="UP000604046">
    <property type="component" value="Unassembled WGS sequence"/>
</dbReference>
<organism evidence="5 6">
    <name type="scientific">Symbiodinium natans</name>
    <dbReference type="NCBI Taxonomy" id="878477"/>
    <lineage>
        <taxon>Eukaryota</taxon>
        <taxon>Sar</taxon>
        <taxon>Alveolata</taxon>
        <taxon>Dinophyceae</taxon>
        <taxon>Suessiales</taxon>
        <taxon>Symbiodiniaceae</taxon>
        <taxon>Symbiodinium</taxon>
    </lineage>
</organism>
<dbReference type="OrthoDB" id="194358at2759"/>
<feature type="repeat" description="ANK" evidence="3">
    <location>
        <begin position="617"/>
        <end position="649"/>
    </location>
</feature>
<proteinExistence type="predicted"/>
<dbReference type="PROSITE" id="PS50088">
    <property type="entry name" value="ANK_REPEAT"/>
    <property type="match status" value="6"/>
</dbReference>